<proteinExistence type="predicted"/>
<organism evidence="1 2">
    <name type="scientific">Fopius arisanus</name>
    <dbReference type="NCBI Taxonomy" id="64838"/>
    <lineage>
        <taxon>Eukaryota</taxon>
        <taxon>Metazoa</taxon>
        <taxon>Ecdysozoa</taxon>
        <taxon>Arthropoda</taxon>
        <taxon>Hexapoda</taxon>
        <taxon>Insecta</taxon>
        <taxon>Pterygota</taxon>
        <taxon>Neoptera</taxon>
        <taxon>Endopterygota</taxon>
        <taxon>Hymenoptera</taxon>
        <taxon>Apocrita</taxon>
        <taxon>Ichneumonoidea</taxon>
        <taxon>Braconidae</taxon>
        <taxon>Opiinae</taxon>
        <taxon>Fopius</taxon>
    </lineage>
</organism>
<keyword evidence="1" id="KW-1185">Reference proteome</keyword>
<name>A0A9R1SZ06_9HYME</name>
<dbReference type="AlphaFoldDB" id="A0A9R1SZ06"/>
<evidence type="ECO:0000313" key="1">
    <source>
        <dbReference type="Proteomes" id="UP000694866"/>
    </source>
</evidence>
<gene>
    <name evidence="2" type="primary">LOC105264501</name>
</gene>
<accession>A0A9R1SZ06</accession>
<dbReference type="GeneID" id="105264501"/>
<dbReference type="RefSeq" id="XP_011299722.1">
    <property type="nucleotide sequence ID" value="XM_011301420.1"/>
</dbReference>
<sequence length="142" mass="16558">MFHATAELFRSGVLQNAEFFVFSCIQSQLAVRNAANRVNASKCSLTDFPQFLELNETYQLAGVIHFLKIGQNEHFIAYCHRTIRKRLKYDDLLSKINYVPNPKCITVSPHPVIYMLRMRTSARDIYFYDKLLIINEINISKH</sequence>
<reference evidence="2" key="1">
    <citation type="submission" date="2025-08" db="UniProtKB">
        <authorList>
            <consortium name="RefSeq"/>
        </authorList>
    </citation>
    <scope>IDENTIFICATION</scope>
    <source>
        <strain evidence="2">USDA-PBARC FA_bdor</strain>
        <tissue evidence="2">Whole organism</tissue>
    </source>
</reference>
<protein>
    <submittedName>
        <fullName evidence="2">Uncharacterized protein</fullName>
    </submittedName>
</protein>
<evidence type="ECO:0000313" key="2">
    <source>
        <dbReference type="RefSeq" id="XP_011299722.1"/>
    </source>
</evidence>
<dbReference type="KEGG" id="fas:105264501"/>
<dbReference type="Proteomes" id="UP000694866">
    <property type="component" value="Unplaced"/>
</dbReference>